<gene>
    <name evidence="1" type="ORF">MILVUS5_LOCUS15888</name>
</gene>
<proteinExistence type="predicted"/>
<keyword evidence="2" id="KW-1185">Reference proteome</keyword>
<sequence>MSLLGDDGRGYELARKLETAGTWRTWLGDSNYTNFAPFLSSPSAWNSFMSTDSSKSTLHIHLQLRIGSRYADSELPETWYNQVIENYKANKKLVMWDRELSPKRSPAEMASYIMCSSNYKKRRVVFQEEQHQVMDQSNGGNLVDGDDEFVFPEITYAWNCVPESAIPVSERVENNNNNQKMRIFSVLDTLPPVVTRSAEHVNGQRGGGLNRGKLVSEENGRVLGHEETAKLSQKAVARILLGAGFEAAMEGPIEYLSDVMSKRIVKIGTNLKVLTDSYKKQCSAIELLKMLLKTVGFSNFAPLVDVVKDGSKNIVQQGQQRAHGIQSQLQQQQQNSLRLPQQVQMQRQMHPQMQQMINSQQQQMINSQSLVYQQQQQLQLERMRNQQSAHRPAMDVNKERPLVQVKIENTSDIPSDGNAFNSRHPQMQFRQQQLAAMSNFHPQSNTQYRQMGSPQIPQMQSQNNISMVRAPPVKVEGFSELMGSPSSSKHDSEENRLTSPSSK</sequence>
<reference evidence="1" key="1">
    <citation type="submission" date="2023-10" db="EMBL/GenBank/DDBJ databases">
        <authorList>
            <person name="Rodriguez Cubillos JULIANA M."/>
            <person name="De Vega J."/>
        </authorList>
    </citation>
    <scope>NUCLEOTIDE SEQUENCE</scope>
</reference>
<dbReference type="EMBL" id="CASHSV030000109">
    <property type="protein sequence ID" value="CAJ2647342.1"/>
    <property type="molecule type" value="Genomic_DNA"/>
</dbReference>
<accession>A0ACB0JUC4</accession>
<name>A0ACB0JUC4_TRIPR</name>
<comment type="caution">
    <text evidence="1">The sequence shown here is derived from an EMBL/GenBank/DDBJ whole genome shotgun (WGS) entry which is preliminary data.</text>
</comment>
<evidence type="ECO:0000313" key="1">
    <source>
        <dbReference type="EMBL" id="CAJ2647342.1"/>
    </source>
</evidence>
<organism evidence="1 2">
    <name type="scientific">Trifolium pratense</name>
    <name type="common">Red clover</name>
    <dbReference type="NCBI Taxonomy" id="57577"/>
    <lineage>
        <taxon>Eukaryota</taxon>
        <taxon>Viridiplantae</taxon>
        <taxon>Streptophyta</taxon>
        <taxon>Embryophyta</taxon>
        <taxon>Tracheophyta</taxon>
        <taxon>Spermatophyta</taxon>
        <taxon>Magnoliopsida</taxon>
        <taxon>eudicotyledons</taxon>
        <taxon>Gunneridae</taxon>
        <taxon>Pentapetalae</taxon>
        <taxon>rosids</taxon>
        <taxon>fabids</taxon>
        <taxon>Fabales</taxon>
        <taxon>Fabaceae</taxon>
        <taxon>Papilionoideae</taxon>
        <taxon>50 kb inversion clade</taxon>
        <taxon>NPAAA clade</taxon>
        <taxon>Hologalegina</taxon>
        <taxon>IRL clade</taxon>
        <taxon>Trifolieae</taxon>
        <taxon>Trifolium</taxon>
    </lineage>
</organism>
<dbReference type="Proteomes" id="UP001177021">
    <property type="component" value="Unassembled WGS sequence"/>
</dbReference>
<protein>
    <submittedName>
        <fullName evidence="1">Uncharacterized protein</fullName>
    </submittedName>
</protein>
<evidence type="ECO:0000313" key="2">
    <source>
        <dbReference type="Proteomes" id="UP001177021"/>
    </source>
</evidence>